<gene>
    <name evidence="3" type="ORF">LSG31_02045</name>
</gene>
<feature type="transmembrane region" description="Helical" evidence="2">
    <location>
        <begin position="20"/>
        <end position="40"/>
    </location>
</feature>
<sequence length="391" mass="43596">MTKRFRKKRSSANPRIRVFIVVLSMTLATLFIIAGVIVNYRVPTRSNNKGLGIPANVQAFWPPVFSQTIFGNVVPGFSNAKTDTAQNPSGILLANTTFFSRLLSALTDINSNNLWSLLSTQIPVLHPNGYLLHTDNPTDVNKYTNPPTDPGTQAKQPGNGQAAPPSATDPHTQLPGGGKQSLPQIYIYQTHNRESFLPELEKGLQPNQAYDPNVNITLVGERLTEDLNTRGLTTIQTTNDYWKYGDYPYSRKTVEKELQKYPQLSMIFDIHRDSGPRDKTTTVIDGKTVSRIFFIIGGANPNYQENLKFASLLNKKMETLYPGKDGQPGLSEGIWVKQKNPSYDTTYNQDLNPNMVLIEIGGPYNTLDEENRAADLLANVIQSVWQDGHKQ</sequence>
<protein>
    <submittedName>
        <fullName evidence="3">Stage II sporulation protein P</fullName>
    </submittedName>
</protein>
<keyword evidence="2" id="KW-1133">Transmembrane helix</keyword>
<dbReference type="NCBIfam" id="TIGR02867">
    <property type="entry name" value="spore_II_P"/>
    <property type="match status" value="1"/>
</dbReference>
<keyword evidence="2" id="KW-0812">Transmembrane</keyword>
<dbReference type="InterPro" id="IPR010897">
    <property type="entry name" value="Spore_II_P"/>
</dbReference>
<keyword evidence="4" id="KW-1185">Reference proteome</keyword>
<dbReference type="EMBL" id="CP089291">
    <property type="protein sequence ID" value="UOF91066.1"/>
    <property type="molecule type" value="Genomic_DNA"/>
</dbReference>
<reference evidence="3" key="1">
    <citation type="submission" date="2021-12" db="EMBL/GenBank/DDBJ databases">
        <title>Alicyclobacillaceae gen. nov., sp. nov., isolated from chalcocite enrichment system.</title>
        <authorList>
            <person name="Jiang Z."/>
        </authorList>
    </citation>
    <scope>NUCLEOTIDE SEQUENCE</scope>
    <source>
        <strain evidence="3">MYW30-H2</strain>
    </source>
</reference>
<evidence type="ECO:0000256" key="2">
    <source>
        <dbReference type="SAM" id="Phobius"/>
    </source>
</evidence>
<feature type="compositionally biased region" description="Polar residues" evidence="1">
    <location>
        <begin position="136"/>
        <end position="159"/>
    </location>
</feature>
<organism evidence="3 4">
    <name type="scientific">Fodinisporobacter ferrooxydans</name>
    <dbReference type="NCBI Taxonomy" id="2901836"/>
    <lineage>
        <taxon>Bacteria</taxon>
        <taxon>Bacillati</taxon>
        <taxon>Bacillota</taxon>
        <taxon>Bacilli</taxon>
        <taxon>Bacillales</taxon>
        <taxon>Alicyclobacillaceae</taxon>
        <taxon>Fodinisporobacter</taxon>
    </lineage>
</organism>
<evidence type="ECO:0000313" key="3">
    <source>
        <dbReference type="EMBL" id="UOF91066.1"/>
    </source>
</evidence>
<dbReference type="Pfam" id="PF07454">
    <property type="entry name" value="SpoIIP"/>
    <property type="match status" value="1"/>
</dbReference>
<proteinExistence type="predicted"/>
<evidence type="ECO:0000313" key="4">
    <source>
        <dbReference type="Proteomes" id="UP000830167"/>
    </source>
</evidence>
<name>A0ABY4CNE1_9BACL</name>
<feature type="region of interest" description="Disordered" evidence="1">
    <location>
        <begin position="136"/>
        <end position="180"/>
    </location>
</feature>
<evidence type="ECO:0000256" key="1">
    <source>
        <dbReference type="SAM" id="MobiDB-lite"/>
    </source>
</evidence>
<dbReference type="RefSeq" id="WP_347437757.1">
    <property type="nucleotide sequence ID" value="NZ_CP089291.1"/>
</dbReference>
<keyword evidence="2" id="KW-0472">Membrane</keyword>
<dbReference type="Proteomes" id="UP000830167">
    <property type="component" value="Chromosome"/>
</dbReference>
<accession>A0ABY4CNE1</accession>